<evidence type="ECO:0000256" key="8">
    <source>
        <dbReference type="ARBA" id="ARBA00023136"/>
    </source>
</evidence>
<organism evidence="12 13">
    <name type="scientific">Labrys okinawensis</name>
    <dbReference type="NCBI Taxonomy" id="346911"/>
    <lineage>
        <taxon>Bacteria</taxon>
        <taxon>Pseudomonadati</taxon>
        <taxon>Pseudomonadota</taxon>
        <taxon>Alphaproteobacteria</taxon>
        <taxon>Hyphomicrobiales</taxon>
        <taxon>Xanthobacteraceae</taxon>
        <taxon>Labrys</taxon>
    </lineage>
</organism>
<dbReference type="InterPro" id="IPR001851">
    <property type="entry name" value="ABC_transp_permease"/>
</dbReference>
<gene>
    <name evidence="12" type="ORF">C5L14_28230</name>
</gene>
<evidence type="ECO:0000256" key="1">
    <source>
        <dbReference type="ARBA" id="ARBA00004651"/>
    </source>
</evidence>
<evidence type="ECO:0000256" key="6">
    <source>
        <dbReference type="ARBA" id="ARBA00022692"/>
    </source>
</evidence>
<comment type="subcellular location">
    <subcellularLocation>
        <location evidence="1">Cell membrane</location>
        <topology evidence="1">Multi-pass membrane protein</topology>
    </subcellularLocation>
</comment>
<feature type="transmembrane region" description="Helical" evidence="11">
    <location>
        <begin position="70"/>
        <end position="89"/>
    </location>
</feature>
<keyword evidence="8 11" id="KW-0472">Membrane</keyword>
<name>A0A2S9Q4D9_9HYPH</name>
<dbReference type="GO" id="GO:0022857">
    <property type="term" value="F:transmembrane transporter activity"/>
    <property type="evidence" value="ECO:0007669"/>
    <property type="project" value="InterPro"/>
</dbReference>
<keyword evidence="4" id="KW-1003">Cell membrane</keyword>
<dbReference type="RefSeq" id="WP_105865390.1">
    <property type="nucleotide sequence ID" value="NZ_PUEJ01000015.1"/>
</dbReference>
<feature type="transmembrane region" description="Helical" evidence="11">
    <location>
        <begin position="95"/>
        <end position="118"/>
    </location>
</feature>
<comment type="caution">
    <text evidence="12">The sequence shown here is derived from an EMBL/GenBank/DDBJ whole genome shotgun (WGS) entry which is preliminary data.</text>
</comment>
<keyword evidence="7 11" id="KW-1133">Transmembrane helix</keyword>
<keyword evidence="3" id="KW-0813">Transport</keyword>
<dbReference type="OrthoDB" id="192433at2"/>
<keyword evidence="13" id="KW-1185">Reference proteome</keyword>
<dbReference type="EMBL" id="PUEJ01000015">
    <property type="protein sequence ID" value="PRH84180.1"/>
    <property type="molecule type" value="Genomic_DNA"/>
</dbReference>
<protein>
    <recommendedName>
        <fullName evidence="10">Autoinducer 2 import system permease protein LsrD</fullName>
    </recommendedName>
</protein>
<evidence type="ECO:0000256" key="10">
    <source>
        <dbReference type="ARBA" id="ARBA00039381"/>
    </source>
</evidence>
<feature type="transmembrane region" description="Helical" evidence="11">
    <location>
        <begin position="125"/>
        <end position="144"/>
    </location>
</feature>
<dbReference type="Pfam" id="PF02653">
    <property type="entry name" value="BPD_transp_2"/>
    <property type="match status" value="1"/>
</dbReference>
<comment type="function">
    <text evidence="9">Part of the ABC transporter complex LsrABCD involved in autoinducer 2 (AI-2) import. Probably responsible for the translocation of the substrate across the membrane.</text>
</comment>
<comment type="subunit">
    <text evidence="2">The complex is composed of two ATP-binding proteins (LsrA), two transmembrane proteins (LsrC and LsrD) and a solute-binding protein (LsrB).</text>
</comment>
<dbReference type="PANTHER" id="PTHR32196:SF71">
    <property type="entry name" value="AUTOINDUCER 2 IMPORT SYSTEM PERMEASE PROTEIN LSRD"/>
    <property type="match status" value="1"/>
</dbReference>
<dbReference type="AlphaFoldDB" id="A0A2S9Q4D9"/>
<reference evidence="12 13" key="1">
    <citation type="submission" date="2018-02" db="EMBL/GenBank/DDBJ databases">
        <title>Whole genome sequencing of endophytic bacterium.</title>
        <authorList>
            <person name="Eedara R."/>
            <person name="Podile A.R."/>
        </authorList>
    </citation>
    <scope>NUCLEOTIDE SEQUENCE [LARGE SCALE GENOMIC DNA]</scope>
    <source>
        <strain evidence="12 13">RP1T</strain>
    </source>
</reference>
<feature type="transmembrane region" description="Helical" evidence="11">
    <location>
        <begin position="241"/>
        <end position="262"/>
    </location>
</feature>
<dbReference type="CDD" id="cd06579">
    <property type="entry name" value="TM_PBP1_transp_AraH_like"/>
    <property type="match status" value="1"/>
</dbReference>
<keyword evidence="6 11" id="KW-0812">Transmembrane</keyword>
<feature type="transmembrane region" description="Helical" evidence="11">
    <location>
        <begin position="40"/>
        <end position="63"/>
    </location>
</feature>
<evidence type="ECO:0000313" key="13">
    <source>
        <dbReference type="Proteomes" id="UP000237682"/>
    </source>
</evidence>
<accession>A0A2S9Q4D9</accession>
<feature type="transmembrane region" description="Helical" evidence="11">
    <location>
        <begin position="296"/>
        <end position="316"/>
    </location>
</feature>
<evidence type="ECO:0000256" key="4">
    <source>
        <dbReference type="ARBA" id="ARBA00022475"/>
    </source>
</evidence>
<proteinExistence type="predicted"/>
<dbReference type="GO" id="GO:0005886">
    <property type="term" value="C:plasma membrane"/>
    <property type="evidence" value="ECO:0007669"/>
    <property type="project" value="UniProtKB-SubCell"/>
</dbReference>
<feature type="transmembrane region" description="Helical" evidence="11">
    <location>
        <begin position="164"/>
        <end position="182"/>
    </location>
</feature>
<evidence type="ECO:0000313" key="12">
    <source>
        <dbReference type="EMBL" id="PRH84180.1"/>
    </source>
</evidence>
<dbReference type="Proteomes" id="UP000237682">
    <property type="component" value="Unassembled WGS sequence"/>
</dbReference>
<evidence type="ECO:0000256" key="11">
    <source>
        <dbReference type="SAM" id="Phobius"/>
    </source>
</evidence>
<feature type="transmembrane region" description="Helical" evidence="11">
    <location>
        <begin position="269"/>
        <end position="290"/>
    </location>
</feature>
<feature type="transmembrane region" description="Helical" evidence="11">
    <location>
        <begin position="213"/>
        <end position="235"/>
    </location>
</feature>
<evidence type="ECO:0000256" key="3">
    <source>
        <dbReference type="ARBA" id="ARBA00022448"/>
    </source>
</evidence>
<evidence type="ECO:0000256" key="7">
    <source>
        <dbReference type="ARBA" id="ARBA00022989"/>
    </source>
</evidence>
<evidence type="ECO:0000256" key="5">
    <source>
        <dbReference type="ARBA" id="ARBA00022519"/>
    </source>
</evidence>
<evidence type="ECO:0000256" key="2">
    <source>
        <dbReference type="ARBA" id="ARBA00011262"/>
    </source>
</evidence>
<dbReference type="PANTHER" id="PTHR32196">
    <property type="entry name" value="ABC TRANSPORTER PERMEASE PROTEIN YPHD-RELATED-RELATED"/>
    <property type="match status" value="1"/>
</dbReference>
<keyword evidence="5" id="KW-0997">Cell inner membrane</keyword>
<evidence type="ECO:0000256" key="9">
    <source>
        <dbReference type="ARBA" id="ARBA00025439"/>
    </source>
</evidence>
<sequence>MKTSLIERIASWENFLALLTVAVLAYAVFAVPNFATVFNISQAIAGASERALIVLPMVLLIIAREIDLSVASILALSSVVFGLLIREGVALEGAIALALLTGILAGAFNGVLVTYLGLPSLVVTLGTMAMFRGIGYILLGTGSVNEFPESFTDFGIDTLGDTPIPWTIVPFLVLAPVFAVLLQRSGIGRRIYAIGGSPDTALYAGVRVARIRLGLFVLSGFICAIASIVFTARLANARADNAIGLELDVITIALLGGVSVFGGKGKLTGVFLALVLIATLRNVLGLSQIGGDAQGTVIGLLLIFSLLLSTTAQRLYGGLQAKFKTAGLPKGPERTT</sequence>